<sequence length="89" mass="10230">MATIRARKCNDGSISYTAKIRLVRDGAQVYQESQTFARKEAAKAWVRIREAEFDQPDAIERASRKGVTVKEMIEHYSLERKKVPSLDKT</sequence>
<proteinExistence type="predicted"/>
<name>A0A6L5BZB8_9PSED</name>
<evidence type="ECO:0000313" key="2">
    <source>
        <dbReference type="Proteomes" id="UP000475265"/>
    </source>
</evidence>
<gene>
    <name evidence="1" type="ORF">FX983_01899</name>
</gene>
<comment type="caution">
    <text evidence="1">The sequence shown here is derived from an EMBL/GenBank/DDBJ whole genome shotgun (WGS) entry which is preliminary data.</text>
</comment>
<dbReference type="Proteomes" id="UP000475265">
    <property type="component" value="Unassembled WGS sequence"/>
</dbReference>
<dbReference type="AlphaFoldDB" id="A0A6L5BZB8"/>
<dbReference type="EMBL" id="JAAAXX010000001">
    <property type="protein sequence ID" value="KAF2393929.1"/>
    <property type="molecule type" value="Genomic_DNA"/>
</dbReference>
<evidence type="ECO:0000313" key="1">
    <source>
        <dbReference type="EMBL" id="KAF2393929.1"/>
    </source>
</evidence>
<protein>
    <recommendedName>
        <fullName evidence="3">Integrase</fullName>
    </recommendedName>
</protein>
<reference evidence="1 2" key="1">
    <citation type="submission" date="2019-12" db="EMBL/GenBank/DDBJ databases">
        <title>Endophytic bacteria associated with Panax ginseng seedlings.</title>
        <authorList>
            <person name="Park J.M."/>
            <person name="Shin R."/>
            <person name="Jo S.H."/>
        </authorList>
    </citation>
    <scope>NUCLEOTIDE SEQUENCE [LARGE SCALE GENOMIC DNA]</scope>
    <source>
        <strain evidence="1 2">PgKB32</strain>
    </source>
</reference>
<accession>A0A6L5BZB8</accession>
<organism evidence="1 2">
    <name type="scientific">Pseudomonas frederiksbergensis</name>
    <dbReference type="NCBI Taxonomy" id="104087"/>
    <lineage>
        <taxon>Bacteria</taxon>
        <taxon>Pseudomonadati</taxon>
        <taxon>Pseudomonadota</taxon>
        <taxon>Gammaproteobacteria</taxon>
        <taxon>Pseudomonadales</taxon>
        <taxon>Pseudomonadaceae</taxon>
        <taxon>Pseudomonas</taxon>
    </lineage>
</organism>
<evidence type="ECO:0008006" key="3">
    <source>
        <dbReference type="Google" id="ProtNLM"/>
    </source>
</evidence>